<dbReference type="RefSeq" id="XP_008077249.1">
    <property type="nucleotide sequence ID" value="XM_008079058.1"/>
</dbReference>
<protein>
    <submittedName>
        <fullName evidence="2">Uncharacterized protein</fullName>
    </submittedName>
</protein>
<organism evidence="2 3">
    <name type="scientific">Glarea lozoyensis (strain ATCC 20868 / MF5171)</name>
    <dbReference type="NCBI Taxonomy" id="1116229"/>
    <lineage>
        <taxon>Eukaryota</taxon>
        <taxon>Fungi</taxon>
        <taxon>Dikarya</taxon>
        <taxon>Ascomycota</taxon>
        <taxon>Pezizomycotina</taxon>
        <taxon>Leotiomycetes</taxon>
        <taxon>Helotiales</taxon>
        <taxon>Helotiaceae</taxon>
        <taxon>Glarea</taxon>
    </lineage>
</organism>
<evidence type="ECO:0000313" key="2">
    <source>
        <dbReference type="EMBL" id="EPE36431.1"/>
    </source>
</evidence>
<evidence type="ECO:0000313" key="3">
    <source>
        <dbReference type="Proteomes" id="UP000016922"/>
    </source>
</evidence>
<dbReference type="HOGENOM" id="CLU_634813_0_0_1"/>
<reference evidence="2 3" key="1">
    <citation type="journal article" date="2013" name="BMC Genomics">
        <title>Genomics-driven discovery of the pneumocandin biosynthetic gene cluster in the fungus Glarea lozoyensis.</title>
        <authorList>
            <person name="Chen L."/>
            <person name="Yue Q."/>
            <person name="Zhang X."/>
            <person name="Xiang M."/>
            <person name="Wang C."/>
            <person name="Li S."/>
            <person name="Che Y."/>
            <person name="Ortiz-Lopez F.J."/>
            <person name="Bills G.F."/>
            <person name="Liu X."/>
            <person name="An Z."/>
        </authorList>
    </citation>
    <scope>NUCLEOTIDE SEQUENCE [LARGE SCALE GENOMIC DNA]</scope>
    <source>
        <strain evidence="3">ATCC 20868 / MF5171</strain>
    </source>
</reference>
<dbReference type="EMBL" id="KE145353">
    <property type="protein sequence ID" value="EPE36431.1"/>
    <property type="molecule type" value="Genomic_DNA"/>
</dbReference>
<feature type="signal peptide" evidence="1">
    <location>
        <begin position="1"/>
        <end position="21"/>
    </location>
</feature>
<name>S3DWV7_GLAL2</name>
<evidence type="ECO:0000256" key="1">
    <source>
        <dbReference type="SAM" id="SignalP"/>
    </source>
</evidence>
<keyword evidence="1" id="KW-0732">Signal</keyword>
<keyword evidence="3" id="KW-1185">Reference proteome</keyword>
<dbReference type="Proteomes" id="UP000016922">
    <property type="component" value="Unassembled WGS sequence"/>
</dbReference>
<dbReference type="GeneID" id="19464823"/>
<feature type="chain" id="PRO_5004508783" evidence="1">
    <location>
        <begin position="22"/>
        <end position="382"/>
    </location>
</feature>
<sequence>MRSFFSIASLAVLGFTSIAQATEMPPPSDECSKDFACCANPSKRSLFRRTTNTCSTKTCCQTTENILTANTKTELRCGKYGAKTSTVTVTVRDCPTTTDGKCIHVAYENVVTTTFNEVHLQIDDVNLTASAPGQFTFNKYCSLTNSNQTADCWVAVSKVLDVFSPPVTSLCDKSIRIAAHASITDGNTCWGVGSPIAQTSKNWAMELQSPSLVLQFAQSPAVVQQSLHHLQPQRSADSVPPSPIIPYALATVHHHALGGNDVTKGTHVGTATVSKGTTAGTVRIAYDLDSGYQVNVAHVLLTCAPVPVPPQGANPNCAPGKYTINSGCITGASRQHWSTDYKITCSRYYLIMHGSITRTVPSTDTCTAVDCSYVDPPDQGEK</sequence>
<dbReference type="KEGG" id="glz:GLAREA_05769"/>
<dbReference type="AlphaFoldDB" id="S3DWV7"/>
<dbReference type="OMA" id="LECPEIC"/>
<proteinExistence type="predicted"/>
<gene>
    <name evidence="2" type="ORF">GLAREA_05769</name>
</gene>
<accession>S3DWV7</accession>
<dbReference type="OrthoDB" id="2019572at2759"/>